<dbReference type="EC" id="5.4.2.8" evidence="6"/>
<evidence type="ECO:0000313" key="7">
    <source>
        <dbReference type="EMBL" id="CAD7623207.1"/>
    </source>
</evidence>
<comment type="catalytic activity">
    <reaction evidence="6">
        <text>alpha-D-mannose 1-phosphate = D-mannose 6-phosphate</text>
        <dbReference type="Rhea" id="RHEA:11140"/>
        <dbReference type="ChEBI" id="CHEBI:58409"/>
        <dbReference type="ChEBI" id="CHEBI:58735"/>
        <dbReference type="EC" id="5.4.2.8"/>
    </reaction>
</comment>
<dbReference type="GO" id="GO:0004615">
    <property type="term" value="F:phosphomannomutase activity"/>
    <property type="evidence" value="ECO:0007669"/>
    <property type="project" value="UniProtKB-EC"/>
</dbReference>
<accession>A0A7R9KHS6</accession>
<comment type="subunit">
    <text evidence="6">Homodimer.</text>
</comment>
<keyword evidence="3 5" id="KW-0460">Magnesium</keyword>
<keyword evidence="8" id="KW-1185">Reference proteome</keyword>
<comment type="subcellular location">
    <subcellularLocation>
        <location evidence="6">Cytoplasm</location>
    </subcellularLocation>
</comment>
<comment type="cofactor">
    <cofactor evidence="5">
        <name>Mg(2+)</name>
        <dbReference type="ChEBI" id="CHEBI:18420"/>
    </cofactor>
</comment>
<dbReference type="InterPro" id="IPR036412">
    <property type="entry name" value="HAD-like_sf"/>
</dbReference>
<comment type="similarity">
    <text evidence="6">Belongs to the eukaryotic PMM family.</text>
</comment>
<dbReference type="Proteomes" id="UP000759131">
    <property type="component" value="Unassembled WGS sequence"/>
</dbReference>
<keyword evidence="6" id="KW-0413">Isomerase</keyword>
<name>A0A7R9KHS6_9ACAR</name>
<evidence type="ECO:0000256" key="2">
    <source>
        <dbReference type="ARBA" id="ARBA00022723"/>
    </source>
</evidence>
<keyword evidence="1 6" id="KW-0963">Cytoplasm</keyword>
<dbReference type="GO" id="GO:0005829">
    <property type="term" value="C:cytosol"/>
    <property type="evidence" value="ECO:0007669"/>
    <property type="project" value="TreeGrafter"/>
</dbReference>
<sequence length="322" mass="37123">MKHNDCVDCLCDIKRKVFDKQLLYTKNIKEISLTDEEVSDSDNEGIPPHKCPAIDYESIVTPIKTKTLPSEQTGDHCLDDRLNNNSDTDCHQKSYSKTSLIDDLLHLFALKLHINFDFIHERYLQYSRQSPSERDSTKTDYTYAQSYSYNRRIERSKLFDWSVPNMSRKSIITSAKSVSSKSTSSTLSKLELINNSINSSETMSTADSERDCSQREREDFAAYDAVHNVRKQFVDALHKEFGQELGLSYAIGGQISFDCFPKGWDKTYCLRFVEKDFEKIYFFGDKTTPGGNDYEIYTDPRTIGYAVKSPDHTKQIIKQLNF</sequence>
<feature type="binding site" evidence="4">
    <location>
        <position position="258"/>
    </location>
    <ligand>
        <name>alpha-D-mannose 1-phosphate</name>
        <dbReference type="ChEBI" id="CHEBI:58409"/>
    </ligand>
</feature>
<dbReference type="Gene3D" id="3.40.50.1000">
    <property type="entry name" value="HAD superfamily/HAD-like"/>
    <property type="match status" value="1"/>
</dbReference>
<feature type="binding site" evidence="4">
    <location>
        <position position="210"/>
    </location>
    <ligand>
        <name>alpha-D-mannose 1-phosphate</name>
        <dbReference type="ChEBI" id="CHEBI:58409"/>
    </ligand>
</feature>
<dbReference type="SUPFAM" id="SSF56784">
    <property type="entry name" value="HAD-like"/>
    <property type="match status" value="1"/>
</dbReference>
<feature type="binding site" evidence="5">
    <location>
        <position position="297"/>
    </location>
    <ligand>
        <name>Mg(2+)</name>
        <dbReference type="ChEBI" id="CHEBI:18420"/>
        <label>1</label>
    </ligand>
</feature>
<feature type="binding site" evidence="5">
    <location>
        <position position="299"/>
    </location>
    <ligand>
        <name>Mg(2+)</name>
        <dbReference type="ChEBI" id="CHEBI:18420"/>
        <label>1</label>
    </ligand>
</feature>
<dbReference type="GO" id="GO:0009298">
    <property type="term" value="P:GDP-mannose biosynthetic process"/>
    <property type="evidence" value="ECO:0007669"/>
    <property type="project" value="UniProtKB-UniPathway"/>
</dbReference>
<dbReference type="InterPro" id="IPR023214">
    <property type="entry name" value="HAD_sf"/>
</dbReference>
<organism evidence="7">
    <name type="scientific">Medioppia subpectinata</name>
    <dbReference type="NCBI Taxonomy" id="1979941"/>
    <lineage>
        <taxon>Eukaryota</taxon>
        <taxon>Metazoa</taxon>
        <taxon>Ecdysozoa</taxon>
        <taxon>Arthropoda</taxon>
        <taxon>Chelicerata</taxon>
        <taxon>Arachnida</taxon>
        <taxon>Acari</taxon>
        <taxon>Acariformes</taxon>
        <taxon>Sarcoptiformes</taxon>
        <taxon>Oribatida</taxon>
        <taxon>Brachypylina</taxon>
        <taxon>Oppioidea</taxon>
        <taxon>Oppiidae</taxon>
        <taxon>Medioppia</taxon>
    </lineage>
</organism>
<evidence type="ECO:0000256" key="6">
    <source>
        <dbReference type="RuleBase" id="RU361118"/>
    </source>
</evidence>
<protein>
    <recommendedName>
        <fullName evidence="6">Phosphomannomutase</fullName>
        <ecNumber evidence="6">5.4.2.8</ecNumber>
    </recommendedName>
</protein>
<dbReference type="AlphaFoldDB" id="A0A7R9KHS6"/>
<dbReference type="InterPro" id="IPR005002">
    <property type="entry name" value="PMM"/>
</dbReference>
<keyword evidence="2 5" id="KW-0479">Metal-binding</keyword>
<dbReference type="PANTHER" id="PTHR10466:SF0">
    <property type="entry name" value="PHOSPHOMANNOMUTASE"/>
    <property type="match status" value="1"/>
</dbReference>
<feature type="binding site" evidence="5">
    <location>
        <position position="302"/>
    </location>
    <ligand>
        <name>Mg(2+)</name>
        <dbReference type="ChEBI" id="CHEBI:18420"/>
        <label>1</label>
    </ligand>
</feature>
<comment type="pathway">
    <text evidence="6">Nucleotide-sugar biosynthesis; GDP-alpha-D-mannose biosynthesis; alpha-D-mannose 1-phosphate from D-fructose 6-phosphate: step 2/2.</text>
</comment>
<comment type="function">
    <text evidence="6">Involved in the synthesis of the GDP-mannose and dolichol-phosphate-mannose required for a number of critical mannosyl transfer reactions.</text>
</comment>
<dbReference type="EMBL" id="OC856104">
    <property type="protein sequence ID" value="CAD7623207.1"/>
    <property type="molecule type" value="Genomic_DNA"/>
</dbReference>
<dbReference type="Gene3D" id="3.30.1240.20">
    <property type="match status" value="1"/>
</dbReference>
<dbReference type="GO" id="GO:0006487">
    <property type="term" value="P:protein N-linked glycosylation"/>
    <property type="evidence" value="ECO:0007669"/>
    <property type="project" value="TreeGrafter"/>
</dbReference>
<dbReference type="Pfam" id="PF03332">
    <property type="entry name" value="PMM"/>
    <property type="match status" value="1"/>
</dbReference>
<dbReference type="GO" id="GO:0046872">
    <property type="term" value="F:metal ion binding"/>
    <property type="evidence" value="ECO:0007669"/>
    <property type="project" value="UniProtKB-KW"/>
</dbReference>
<proteinExistence type="inferred from homology"/>
<dbReference type="UniPathway" id="UPA00126">
    <property type="reaction ID" value="UER00424"/>
</dbReference>
<feature type="binding site" evidence="4">
    <location>
        <position position="256"/>
    </location>
    <ligand>
        <name>alpha-D-mannose 1-phosphate</name>
        <dbReference type="ChEBI" id="CHEBI:58409"/>
    </ligand>
</feature>
<feature type="binding site" evidence="4">
    <location>
        <position position="217"/>
    </location>
    <ligand>
        <name>alpha-D-mannose 1-phosphate</name>
        <dbReference type="ChEBI" id="CHEBI:58409"/>
    </ligand>
</feature>
<evidence type="ECO:0000256" key="5">
    <source>
        <dbReference type="PIRSR" id="PIRSR605002-3"/>
    </source>
</evidence>
<evidence type="ECO:0000313" key="8">
    <source>
        <dbReference type="Proteomes" id="UP000759131"/>
    </source>
</evidence>
<dbReference type="OrthoDB" id="10264771at2759"/>
<gene>
    <name evidence="7" type="ORF">OSB1V03_LOCUS3666</name>
</gene>
<evidence type="ECO:0000256" key="4">
    <source>
        <dbReference type="PIRSR" id="PIRSR605002-2"/>
    </source>
</evidence>
<dbReference type="InterPro" id="IPR043169">
    <property type="entry name" value="PMM_cap"/>
</dbReference>
<feature type="binding site" evidence="5">
    <location>
        <position position="285"/>
    </location>
    <ligand>
        <name>Mg(2+)</name>
        <dbReference type="ChEBI" id="CHEBI:18420"/>
        <label>1</label>
    </ligand>
</feature>
<evidence type="ECO:0000256" key="1">
    <source>
        <dbReference type="ARBA" id="ARBA00022490"/>
    </source>
</evidence>
<dbReference type="GO" id="GO:0006013">
    <property type="term" value="P:mannose metabolic process"/>
    <property type="evidence" value="ECO:0007669"/>
    <property type="project" value="TreeGrafter"/>
</dbReference>
<reference evidence="7" key="1">
    <citation type="submission" date="2020-11" db="EMBL/GenBank/DDBJ databases">
        <authorList>
            <person name="Tran Van P."/>
        </authorList>
    </citation>
    <scope>NUCLEOTIDE SEQUENCE</scope>
</reference>
<dbReference type="EMBL" id="CAJPIZ010001529">
    <property type="protein sequence ID" value="CAG2103637.1"/>
    <property type="molecule type" value="Genomic_DNA"/>
</dbReference>
<dbReference type="PANTHER" id="PTHR10466">
    <property type="entry name" value="PHOSPHOMANNOMUTASE"/>
    <property type="match status" value="1"/>
</dbReference>
<evidence type="ECO:0000256" key="3">
    <source>
        <dbReference type="ARBA" id="ARBA00022842"/>
    </source>
</evidence>